<reference evidence="8 9" key="1">
    <citation type="submission" date="2015-07" db="EMBL/GenBank/DDBJ databases">
        <title>Comparative genomics of the Sigatoka disease complex on banana suggests a link between parallel evolutionary changes in Pseudocercospora fijiensis and Pseudocercospora eumusae and increased virulence on the banana host.</title>
        <authorList>
            <person name="Chang T.-C."/>
            <person name="Salvucci A."/>
            <person name="Crous P.W."/>
            <person name="Stergiopoulos I."/>
        </authorList>
    </citation>
    <scope>NUCLEOTIDE SEQUENCE [LARGE SCALE GENOMIC DNA]</scope>
    <source>
        <strain evidence="8 9">CBS 116634</strain>
    </source>
</reference>
<dbReference type="Proteomes" id="UP000073492">
    <property type="component" value="Unassembled WGS sequence"/>
</dbReference>
<evidence type="ECO:0000313" key="9">
    <source>
        <dbReference type="Proteomes" id="UP000073492"/>
    </source>
</evidence>
<keyword evidence="3" id="KW-0288">FMN</keyword>
<dbReference type="EMBL" id="LFZO01000117">
    <property type="protein sequence ID" value="KXT13465.1"/>
    <property type="molecule type" value="Genomic_DNA"/>
</dbReference>
<protein>
    <recommendedName>
        <fullName evidence="7">NADH:flavin oxidoreductase/NADH oxidase N-terminal domain-containing protein</fullName>
    </recommendedName>
</protein>
<evidence type="ECO:0000256" key="4">
    <source>
        <dbReference type="ARBA" id="ARBA00022857"/>
    </source>
</evidence>
<dbReference type="PANTHER" id="PTHR43303">
    <property type="entry name" value="NADPH DEHYDROGENASE C23G7.10C-RELATED"/>
    <property type="match status" value="1"/>
</dbReference>
<feature type="region of interest" description="Disordered" evidence="6">
    <location>
        <begin position="1"/>
        <end position="40"/>
    </location>
</feature>
<comment type="caution">
    <text evidence="8">The sequence shown here is derived from an EMBL/GenBank/DDBJ whole genome shotgun (WGS) entry which is preliminary data.</text>
</comment>
<keyword evidence="2" id="KW-0285">Flavoprotein</keyword>
<proteinExistence type="predicted"/>
<gene>
    <name evidence="8" type="ORF">AC579_4255</name>
</gene>
<name>A0A139IFP2_9PEZI</name>
<dbReference type="Pfam" id="PF00724">
    <property type="entry name" value="Oxidored_FMN"/>
    <property type="match status" value="1"/>
</dbReference>
<evidence type="ECO:0000256" key="6">
    <source>
        <dbReference type="SAM" id="MobiDB-lite"/>
    </source>
</evidence>
<keyword evidence="5" id="KW-0560">Oxidoreductase</keyword>
<evidence type="ECO:0000259" key="7">
    <source>
        <dbReference type="Pfam" id="PF00724"/>
    </source>
</evidence>
<keyword evidence="4" id="KW-0521">NADP</keyword>
<dbReference type="OrthoDB" id="72788at2759"/>
<evidence type="ECO:0000256" key="2">
    <source>
        <dbReference type="ARBA" id="ARBA00022630"/>
    </source>
</evidence>
<feature type="region of interest" description="Disordered" evidence="6">
    <location>
        <begin position="433"/>
        <end position="454"/>
    </location>
</feature>
<dbReference type="InterPro" id="IPR044152">
    <property type="entry name" value="YqjM-like"/>
</dbReference>
<dbReference type="GO" id="GO:0010181">
    <property type="term" value="F:FMN binding"/>
    <property type="evidence" value="ECO:0007669"/>
    <property type="project" value="InterPro"/>
</dbReference>
<dbReference type="Gene3D" id="3.20.20.70">
    <property type="entry name" value="Aldolase class I"/>
    <property type="match status" value="1"/>
</dbReference>
<keyword evidence="9" id="KW-1185">Reference proteome</keyword>
<evidence type="ECO:0000256" key="1">
    <source>
        <dbReference type="ARBA" id="ARBA00001917"/>
    </source>
</evidence>
<evidence type="ECO:0000256" key="5">
    <source>
        <dbReference type="ARBA" id="ARBA00023002"/>
    </source>
</evidence>
<dbReference type="SUPFAM" id="SSF51395">
    <property type="entry name" value="FMN-linked oxidoreductases"/>
    <property type="match status" value="1"/>
</dbReference>
<dbReference type="CDD" id="cd02932">
    <property type="entry name" value="OYE_YqiM_FMN"/>
    <property type="match status" value="1"/>
</dbReference>
<dbReference type="GO" id="GO:0050661">
    <property type="term" value="F:NADP binding"/>
    <property type="evidence" value="ECO:0007669"/>
    <property type="project" value="InterPro"/>
</dbReference>
<accession>A0A139IFP2</accession>
<dbReference type="InterPro" id="IPR001155">
    <property type="entry name" value="OxRdtase_FMN_N"/>
</dbReference>
<evidence type="ECO:0000313" key="8">
    <source>
        <dbReference type="EMBL" id="KXT13465.1"/>
    </source>
</evidence>
<sequence length="454" mass="49478">MASTNGSDYTDYRSAQEPGVPYFTPKQSTPVGAALPDDNGSPEKTISAVFRPLTIRGVTFCNRIFVSPMCMYSCSGDGMMTDFHLVNAGQFALRGAALVTLEATAVLPSGLNSVQDAGLWSDEHIAPVKRVVDFIHSQSKHAAIQLQHAGRKASICPPWLGLRTVPEQYGGFPDGVLAPTAESWNDNYALPKEMTEKEIWQVIEAFGQAAKRAVKAGCRIVAVHGAHGYLIHSFASPASNKRTDQWGGSFDNRIRFAVEVIRAIRRNVPTETLLFWKISAIDWLPPGEGWELEDTLRFAPILAVEGVDMLDVSSGGTDRRQKVEMGPQYQVKFAKAVKDLGIPGLHVGAVGWIRDGATVADIIENGKADFCSVAREFLRDPNFVQRVAMEVGTKIAWPDQYHRASYEGSYVESTTSISTDAKAHVHITRDNTLDQAKPPSAMDVNERAGTTTGA</sequence>
<evidence type="ECO:0000256" key="3">
    <source>
        <dbReference type="ARBA" id="ARBA00022643"/>
    </source>
</evidence>
<dbReference type="STRING" id="113226.A0A139IFP2"/>
<dbReference type="PANTHER" id="PTHR43303:SF4">
    <property type="entry name" value="NADPH DEHYDROGENASE C23G7.10C-RELATED"/>
    <property type="match status" value="1"/>
</dbReference>
<dbReference type="AlphaFoldDB" id="A0A139IFP2"/>
<comment type="cofactor">
    <cofactor evidence="1">
        <name>FMN</name>
        <dbReference type="ChEBI" id="CHEBI:58210"/>
    </cofactor>
</comment>
<organism evidence="8 9">
    <name type="scientific">Pseudocercospora musae</name>
    <dbReference type="NCBI Taxonomy" id="113226"/>
    <lineage>
        <taxon>Eukaryota</taxon>
        <taxon>Fungi</taxon>
        <taxon>Dikarya</taxon>
        <taxon>Ascomycota</taxon>
        <taxon>Pezizomycotina</taxon>
        <taxon>Dothideomycetes</taxon>
        <taxon>Dothideomycetidae</taxon>
        <taxon>Mycosphaerellales</taxon>
        <taxon>Mycosphaerellaceae</taxon>
        <taxon>Pseudocercospora</taxon>
    </lineage>
</organism>
<dbReference type="GO" id="GO:0003959">
    <property type="term" value="F:NADPH dehydrogenase activity"/>
    <property type="evidence" value="ECO:0007669"/>
    <property type="project" value="InterPro"/>
</dbReference>
<dbReference type="InterPro" id="IPR013785">
    <property type="entry name" value="Aldolase_TIM"/>
</dbReference>
<feature type="domain" description="NADH:flavin oxidoreductase/NADH oxidase N-terminal" evidence="7">
    <location>
        <begin position="49"/>
        <end position="390"/>
    </location>
</feature>